<evidence type="ECO:0000256" key="7">
    <source>
        <dbReference type="ARBA" id="ARBA00023136"/>
    </source>
</evidence>
<dbReference type="GO" id="GO:0015207">
    <property type="term" value="F:adenine transmembrane transporter activity"/>
    <property type="evidence" value="ECO:0007669"/>
    <property type="project" value="TreeGrafter"/>
</dbReference>
<feature type="transmembrane region" description="Helical" evidence="8">
    <location>
        <begin position="319"/>
        <end position="336"/>
    </location>
</feature>
<dbReference type="GO" id="GO:0005886">
    <property type="term" value="C:plasma membrane"/>
    <property type="evidence" value="ECO:0007669"/>
    <property type="project" value="UniProtKB-SubCell"/>
</dbReference>
<feature type="transmembrane region" description="Helical" evidence="8">
    <location>
        <begin position="98"/>
        <end position="120"/>
    </location>
</feature>
<feature type="transmembrane region" description="Helical" evidence="8">
    <location>
        <begin position="197"/>
        <end position="222"/>
    </location>
</feature>
<evidence type="ECO:0000313" key="9">
    <source>
        <dbReference type="EMBL" id="SVA00926.1"/>
    </source>
</evidence>
<feature type="transmembrane region" description="Helical" evidence="8">
    <location>
        <begin position="242"/>
        <end position="266"/>
    </location>
</feature>
<dbReference type="AlphaFoldDB" id="A0A381SA68"/>
<evidence type="ECO:0000256" key="5">
    <source>
        <dbReference type="ARBA" id="ARBA00022692"/>
    </source>
</evidence>
<feature type="transmembrane region" description="Helical" evidence="8">
    <location>
        <begin position="375"/>
        <end position="402"/>
    </location>
</feature>
<feature type="transmembrane region" description="Helical" evidence="8">
    <location>
        <begin position="414"/>
        <end position="431"/>
    </location>
</feature>
<dbReference type="PIRSF" id="PIRSF005353">
    <property type="entry name" value="PbuG"/>
    <property type="match status" value="1"/>
</dbReference>
<evidence type="ECO:0000256" key="4">
    <source>
        <dbReference type="ARBA" id="ARBA00022475"/>
    </source>
</evidence>
<comment type="similarity">
    <text evidence="2">Belongs to the nucleobase:cation symporter-2 (NCS2) (TC 2.A.40) family. Azg-like subfamily.</text>
</comment>
<proteinExistence type="inferred from homology"/>
<keyword evidence="6 8" id="KW-1133">Transmembrane helix</keyword>
<dbReference type="PANTHER" id="PTHR43337:SF1">
    <property type="entry name" value="XANTHINE_URACIL PERMEASE C887.17-RELATED"/>
    <property type="match status" value="1"/>
</dbReference>
<evidence type="ECO:0000256" key="6">
    <source>
        <dbReference type="ARBA" id="ARBA00022989"/>
    </source>
</evidence>
<accession>A0A381SA68</accession>
<keyword evidence="4" id="KW-1003">Cell membrane</keyword>
<evidence type="ECO:0000256" key="2">
    <source>
        <dbReference type="ARBA" id="ARBA00005697"/>
    </source>
</evidence>
<evidence type="ECO:0000256" key="1">
    <source>
        <dbReference type="ARBA" id="ARBA00004651"/>
    </source>
</evidence>
<evidence type="ECO:0000256" key="3">
    <source>
        <dbReference type="ARBA" id="ARBA00022448"/>
    </source>
</evidence>
<dbReference type="EMBL" id="UINC01002851">
    <property type="protein sequence ID" value="SVA00926.1"/>
    <property type="molecule type" value="Genomic_DNA"/>
</dbReference>
<reference evidence="9" key="1">
    <citation type="submission" date="2018-05" db="EMBL/GenBank/DDBJ databases">
        <authorList>
            <person name="Lanie J.A."/>
            <person name="Ng W.-L."/>
            <person name="Kazmierczak K.M."/>
            <person name="Andrzejewski T.M."/>
            <person name="Davidsen T.M."/>
            <person name="Wayne K.J."/>
            <person name="Tettelin H."/>
            <person name="Glass J.I."/>
            <person name="Rusch D."/>
            <person name="Podicherti R."/>
            <person name="Tsui H.-C.T."/>
            <person name="Winkler M.E."/>
        </authorList>
    </citation>
    <scope>NUCLEOTIDE SEQUENCE</scope>
</reference>
<feature type="transmembrane region" description="Helical" evidence="8">
    <location>
        <begin position="22"/>
        <end position="39"/>
    </location>
</feature>
<feature type="transmembrane region" description="Helical" evidence="8">
    <location>
        <begin position="132"/>
        <end position="151"/>
    </location>
</feature>
<comment type="subcellular location">
    <subcellularLocation>
        <location evidence="1">Cell membrane</location>
        <topology evidence="1">Multi-pass membrane protein</topology>
    </subcellularLocation>
</comment>
<dbReference type="Pfam" id="PF00860">
    <property type="entry name" value="Xan_ur_permease"/>
    <property type="match status" value="1"/>
</dbReference>
<dbReference type="InterPro" id="IPR045018">
    <property type="entry name" value="Azg-like"/>
</dbReference>
<dbReference type="PANTHER" id="PTHR43337">
    <property type="entry name" value="XANTHINE/URACIL PERMEASE C887.17-RELATED"/>
    <property type="match status" value="1"/>
</dbReference>
<sequence length="432" mass="45609">MKLLLEKVFKLESHDTTAMKELMAGITTFITMAYIIFVNPQMMSASGMDQGASFVGTCLAAALACFIMGFYANWPVGLAPGMGLNAFFTYNVVNEMGYSWEVALGAVFLAGVLFVIMSVTPLRRWMLDSIPLNLRIAMGSGVGLFIGFIGLKSGGLIVANEANFLSLGDFSQPETLLSALGFLLISILAIRNVPGAIIIGVLTITLAGVFLGLVQFQGVLALPPDLAPTFMQLDILGAFDLTMISVIISFLFVNFFDTTGTLLGVANRAKLIDASGNAQNLDKALKADSSASVLGALFGCAPVTSYVESSAGIEAGGRTGLTAVVVGIFFLIAIFFSPLASIVPAYATAGALIYVAILMLGGMEKLDWSDASELLPALIMIVMIPLTFSIANGIALGFIAYVVIKISIGDLKKISSGAWFLLVVFLAKFVFL</sequence>
<organism evidence="9">
    <name type="scientific">marine metagenome</name>
    <dbReference type="NCBI Taxonomy" id="408172"/>
    <lineage>
        <taxon>unclassified sequences</taxon>
        <taxon>metagenomes</taxon>
        <taxon>ecological metagenomes</taxon>
    </lineage>
</organism>
<evidence type="ECO:0008006" key="10">
    <source>
        <dbReference type="Google" id="ProtNLM"/>
    </source>
</evidence>
<keyword evidence="5 8" id="KW-0812">Transmembrane</keyword>
<feature type="transmembrane region" description="Helical" evidence="8">
    <location>
        <begin position="51"/>
        <end position="72"/>
    </location>
</feature>
<dbReference type="InterPro" id="IPR026033">
    <property type="entry name" value="Azg-like_bact_archaea"/>
</dbReference>
<keyword evidence="7 8" id="KW-0472">Membrane</keyword>
<name>A0A381SA68_9ZZZZ</name>
<gene>
    <name evidence="9" type="ORF">METZ01_LOCUS53780</name>
</gene>
<dbReference type="InterPro" id="IPR006043">
    <property type="entry name" value="NCS2"/>
</dbReference>
<keyword evidence="3" id="KW-0813">Transport</keyword>
<protein>
    <recommendedName>
        <fullName evidence="10">Guanine permease</fullName>
    </recommendedName>
</protein>
<evidence type="ECO:0000256" key="8">
    <source>
        <dbReference type="SAM" id="Phobius"/>
    </source>
</evidence>
<feature type="transmembrane region" description="Helical" evidence="8">
    <location>
        <begin position="171"/>
        <end position="190"/>
    </location>
</feature>